<accession>A0A8J3CHF9</accession>
<evidence type="ECO:0000313" key="2">
    <source>
        <dbReference type="EMBL" id="GGM67240.1"/>
    </source>
</evidence>
<dbReference type="EMBL" id="BMMK01000021">
    <property type="protein sequence ID" value="GGM67240.1"/>
    <property type="molecule type" value="Genomic_DNA"/>
</dbReference>
<dbReference type="InterPro" id="IPR007396">
    <property type="entry name" value="TR_PAI2-type"/>
</dbReference>
<feature type="compositionally biased region" description="Basic and acidic residues" evidence="1">
    <location>
        <begin position="185"/>
        <end position="208"/>
    </location>
</feature>
<proteinExistence type="predicted"/>
<dbReference type="Proteomes" id="UP000637578">
    <property type="component" value="Unassembled WGS sequence"/>
</dbReference>
<dbReference type="Pfam" id="PF04299">
    <property type="entry name" value="FMN_bind_2"/>
    <property type="match status" value="1"/>
</dbReference>
<feature type="region of interest" description="Disordered" evidence="1">
    <location>
        <begin position="185"/>
        <end position="216"/>
    </location>
</feature>
<keyword evidence="3" id="KW-1185">Reference proteome</keyword>
<sequence>MLIQPWDSVDDAEALDFVRHNEFGQLIAVGRGRDVPVVVPTQFLLADDETVLLHLARPNPVWHPIEENPIVLLAVTGDWAFIPGAWKKLPELDEDPAYGVPTTYYAAVQLVCRARIVDDFAEKAEILRSQLERLDPEGGLVDPAAHDRVLNGIRGLHLRVTEIRGKFKYGGNVDANHRQHVAEQLAKRDGPGDADARDHLLRRLDSPPRKAQRPQH</sequence>
<organism evidence="2 3">
    <name type="scientific">Longimycelium tulufanense</name>
    <dbReference type="NCBI Taxonomy" id="907463"/>
    <lineage>
        <taxon>Bacteria</taxon>
        <taxon>Bacillati</taxon>
        <taxon>Actinomycetota</taxon>
        <taxon>Actinomycetes</taxon>
        <taxon>Pseudonocardiales</taxon>
        <taxon>Pseudonocardiaceae</taxon>
        <taxon>Longimycelium</taxon>
    </lineage>
</organism>
<gene>
    <name evidence="2" type="primary">paiB</name>
    <name evidence="2" type="ORF">GCM10012275_42210</name>
</gene>
<dbReference type="AlphaFoldDB" id="A0A8J3CHF9"/>
<name>A0A8J3CHF9_9PSEU</name>
<dbReference type="PANTHER" id="PTHR35802:SF1">
    <property type="entry name" value="PROTEASE SYNTHASE AND SPORULATION PROTEIN PAI 2"/>
    <property type="match status" value="1"/>
</dbReference>
<reference evidence="2" key="1">
    <citation type="journal article" date="2014" name="Int. J. Syst. Evol. Microbiol.">
        <title>Complete genome sequence of Corynebacterium casei LMG S-19264T (=DSM 44701T), isolated from a smear-ripened cheese.</title>
        <authorList>
            <consortium name="US DOE Joint Genome Institute (JGI-PGF)"/>
            <person name="Walter F."/>
            <person name="Albersmeier A."/>
            <person name="Kalinowski J."/>
            <person name="Ruckert C."/>
        </authorList>
    </citation>
    <scope>NUCLEOTIDE SEQUENCE</scope>
    <source>
        <strain evidence="2">CGMCC 4.5737</strain>
    </source>
</reference>
<dbReference type="SUPFAM" id="SSF50475">
    <property type="entry name" value="FMN-binding split barrel"/>
    <property type="match status" value="1"/>
</dbReference>
<dbReference type="Gene3D" id="2.30.110.10">
    <property type="entry name" value="Electron Transport, Fmn-binding Protein, Chain A"/>
    <property type="match status" value="1"/>
</dbReference>
<dbReference type="RefSeq" id="WP_189060123.1">
    <property type="nucleotide sequence ID" value="NZ_BMMK01000021.1"/>
</dbReference>
<dbReference type="InterPro" id="IPR012349">
    <property type="entry name" value="Split_barrel_FMN-bd"/>
</dbReference>
<dbReference type="PANTHER" id="PTHR35802">
    <property type="entry name" value="PROTEASE SYNTHASE AND SPORULATION PROTEIN PAI 2"/>
    <property type="match status" value="1"/>
</dbReference>
<reference evidence="2" key="2">
    <citation type="submission" date="2020-09" db="EMBL/GenBank/DDBJ databases">
        <authorList>
            <person name="Sun Q."/>
            <person name="Zhou Y."/>
        </authorList>
    </citation>
    <scope>NUCLEOTIDE SEQUENCE</scope>
    <source>
        <strain evidence="2">CGMCC 4.5737</strain>
    </source>
</reference>
<evidence type="ECO:0000313" key="3">
    <source>
        <dbReference type="Proteomes" id="UP000637578"/>
    </source>
</evidence>
<comment type="caution">
    <text evidence="2">The sequence shown here is derived from an EMBL/GenBank/DDBJ whole genome shotgun (WGS) entry which is preliminary data.</text>
</comment>
<evidence type="ECO:0000256" key="1">
    <source>
        <dbReference type="SAM" id="MobiDB-lite"/>
    </source>
</evidence>
<protein>
    <submittedName>
        <fullName evidence="2">Transcriptional regulator</fullName>
    </submittedName>
</protein>